<proteinExistence type="inferred from homology"/>
<dbReference type="InterPro" id="IPR032867">
    <property type="entry name" value="DYW_dom"/>
</dbReference>
<evidence type="ECO:0000256" key="2">
    <source>
        <dbReference type="ARBA" id="ARBA00022737"/>
    </source>
</evidence>
<dbReference type="Gene3D" id="1.25.40.10">
    <property type="entry name" value="Tetratricopeptide repeat domain"/>
    <property type="match status" value="2"/>
</dbReference>
<evidence type="ECO:0000256" key="3">
    <source>
        <dbReference type="PROSITE-ProRule" id="PRU00708"/>
    </source>
</evidence>
<dbReference type="PANTHER" id="PTHR47926:SF386">
    <property type="entry name" value="PENTATRICOPEPTIDE REPEAT-CONTAINING PROTEIN"/>
    <property type="match status" value="1"/>
</dbReference>
<dbReference type="InterPro" id="IPR011990">
    <property type="entry name" value="TPR-like_helical_dom_sf"/>
</dbReference>
<evidence type="ECO:0000259" key="4">
    <source>
        <dbReference type="Pfam" id="PF14432"/>
    </source>
</evidence>
<organism evidence="5 6">
    <name type="scientific">Rubroshorea leprosula</name>
    <dbReference type="NCBI Taxonomy" id="152421"/>
    <lineage>
        <taxon>Eukaryota</taxon>
        <taxon>Viridiplantae</taxon>
        <taxon>Streptophyta</taxon>
        <taxon>Embryophyta</taxon>
        <taxon>Tracheophyta</taxon>
        <taxon>Spermatophyta</taxon>
        <taxon>Magnoliopsida</taxon>
        <taxon>eudicotyledons</taxon>
        <taxon>Gunneridae</taxon>
        <taxon>Pentapetalae</taxon>
        <taxon>rosids</taxon>
        <taxon>malvids</taxon>
        <taxon>Malvales</taxon>
        <taxon>Dipterocarpaceae</taxon>
        <taxon>Rubroshorea</taxon>
    </lineage>
</organism>
<dbReference type="AlphaFoldDB" id="A0AAV5JYJ2"/>
<dbReference type="EMBL" id="BPVZ01000053">
    <property type="protein sequence ID" value="GKV19734.1"/>
    <property type="molecule type" value="Genomic_DNA"/>
</dbReference>
<dbReference type="InterPro" id="IPR046848">
    <property type="entry name" value="E_motif"/>
</dbReference>
<dbReference type="GO" id="GO:0009451">
    <property type="term" value="P:RNA modification"/>
    <property type="evidence" value="ECO:0007669"/>
    <property type="project" value="InterPro"/>
</dbReference>
<comment type="similarity">
    <text evidence="1">Belongs to the PPR family. PCMP-H subfamily.</text>
</comment>
<feature type="domain" description="DYW" evidence="4">
    <location>
        <begin position="548"/>
        <end position="620"/>
    </location>
</feature>
<reference evidence="5 6" key="1">
    <citation type="journal article" date="2021" name="Commun. Biol.">
        <title>The genome of Shorea leprosula (Dipterocarpaceae) highlights the ecological relevance of drought in aseasonal tropical rainforests.</title>
        <authorList>
            <person name="Ng K.K.S."/>
            <person name="Kobayashi M.J."/>
            <person name="Fawcett J.A."/>
            <person name="Hatakeyama M."/>
            <person name="Paape T."/>
            <person name="Ng C.H."/>
            <person name="Ang C.C."/>
            <person name="Tnah L.H."/>
            <person name="Lee C.T."/>
            <person name="Nishiyama T."/>
            <person name="Sese J."/>
            <person name="O'Brien M.J."/>
            <person name="Copetti D."/>
            <person name="Mohd Noor M.I."/>
            <person name="Ong R.C."/>
            <person name="Putra M."/>
            <person name="Sireger I.Z."/>
            <person name="Indrioko S."/>
            <person name="Kosugi Y."/>
            <person name="Izuno A."/>
            <person name="Isagi Y."/>
            <person name="Lee S.L."/>
            <person name="Shimizu K.K."/>
        </authorList>
    </citation>
    <scope>NUCLEOTIDE SEQUENCE [LARGE SCALE GENOMIC DNA]</scope>
    <source>
        <strain evidence="5">214</strain>
    </source>
</reference>
<dbReference type="Pfam" id="PF20431">
    <property type="entry name" value="E_motif"/>
    <property type="match status" value="1"/>
</dbReference>
<dbReference type="FunFam" id="1.25.40.10:FF:000393">
    <property type="entry name" value="Pentatricopeptide repeat-containing protein At1g20230"/>
    <property type="match status" value="1"/>
</dbReference>
<evidence type="ECO:0000256" key="1">
    <source>
        <dbReference type="ARBA" id="ARBA00006643"/>
    </source>
</evidence>
<dbReference type="InterPro" id="IPR046960">
    <property type="entry name" value="PPR_At4g14850-like_plant"/>
</dbReference>
<dbReference type="InterPro" id="IPR002885">
    <property type="entry name" value="PPR_rpt"/>
</dbReference>
<keyword evidence="6" id="KW-1185">Reference proteome</keyword>
<dbReference type="Pfam" id="PF13041">
    <property type="entry name" value="PPR_2"/>
    <property type="match status" value="1"/>
</dbReference>
<dbReference type="FunFam" id="1.25.40.10:FF:000366">
    <property type="entry name" value="Pentatricopeptide (PPR) repeat-containing protein"/>
    <property type="match status" value="1"/>
</dbReference>
<gene>
    <name evidence="5" type="ORF">SLEP1_g29958</name>
</gene>
<evidence type="ECO:0000313" key="6">
    <source>
        <dbReference type="Proteomes" id="UP001054252"/>
    </source>
</evidence>
<dbReference type="Pfam" id="PF01535">
    <property type="entry name" value="PPR"/>
    <property type="match status" value="3"/>
</dbReference>
<protein>
    <recommendedName>
        <fullName evidence="4">DYW domain-containing protein</fullName>
    </recommendedName>
</protein>
<feature type="repeat" description="PPR" evidence="3">
    <location>
        <begin position="94"/>
        <end position="128"/>
    </location>
</feature>
<comment type="caution">
    <text evidence="5">The sequence shown here is derived from an EMBL/GenBank/DDBJ whole genome shotgun (WGS) entry which is preliminary data.</text>
</comment>
<dbReference type="GO" id="GO:0003723">
    <property type="term" value="F:RNA binding"/>
    <property type="evidence" value="ECO:0007669"/>
    <property type="project" value="InterPro"/>
</dbReference>
<dbReference type="Proteomes" id="UP001054252">
    <property type="component" value="Unassembled WGS sequence"/>
</dbReference>
<evidence type="ECO:0000313" key="5">
    <source>
        <dbReference type="EMBL" id="GKV19734.1"/>
    </source>
</evidence>
<name>A0AAV5JYJ2_9ROSI</name>
<keyword evidence="2" id="KW-0677">Repeat</keyword>
<dbReference type="PROSITE" id="PS51375">
    <property type="entry name" value="PPR"/>
    <property type="match status" value="3"/>
</dbReference>
<dbReference type="GO" id="GO:0008270">
    <property type="term" value="F:zinc ion binding"/>
    <property type="evidence" value="ECO:0007669"/>
    <property type="project" value="InterPro"/>
</dbReference>
<feature type="repeat" description="PPR" evidence="3">
    <location>
        <begin position="129"/>
        <end position="163"/>
    </location>
</feature>
<dbReference type="Pfam" id="PF14432">
    <property type="entry name" value="DYW_deaminase"/>
    <property type="match status" value="1"/>
</dbReference>
<dbReference type="PANTHER" id="PTHR47926">
    <property type="entry name" value="PENTATRICOPEPTIDE REPEAT-CONTAINING PROTEIN"/>
    <property type="match status" value="1"/>
</dbReference>
<sequence length="620" mass="68817">MLPGSAARPSLNPGAFILLLLRPHICTHESHYSQCHQGLRPVIGLEAGKQAHGIAFTSGLDSDYCVGASLVNMYEKCDEIRVAHKLFDRLPQRDVVSWSALLSAYARKGRVDVTMKLFNEMTDFGVEPNIVTGNGVISGFNHNRDYNEAVVMLQRMHPEGYHPDDTTFSSVLSAVGDLKELKIGVQLHCCLIKQGLGQKRYVRSAQVDMYGKCACTLELTRAFDEIDEKDIGACNAVTTGLSRNGLIYNALKAFEQYRDQGTELKVVTWSSIIAGCTQNGRDIQALQLFERDAECRAKAKLCNNTLLVTSMWNYCGKAAQRFALGTGIADDFYFGSALIDMNAKCGRIHMSRLCFDKMPTKNLVCWSAIMGGYAMHGKTKEAKGIFDLMQRAGHKPDLISFCSKMEHYASMVNLLGHAGKLEQAYALINQMPFGTDACVWGALLGSCRLINNVRLGEIAAKKLFELEPENPGNYVLLSNIYASKAMWSEVNVVRDIMISRGLKKNPACSWIEVKNKVHMLLAGDKSHGEMPPILDKLNELSVEMKKAGYRPETDFVLQDVEEQMLGEHSEKLAVALGLLNTPPGTPLQVIKNLRICHDCHAFMKFISRIGGREIFVRDTN</sequence>
<accession>A0AAV5JYJ2</accession>
<feature type="repeat" description="PPR" evidence="3">
    <location>
        <begin position="362"/>
        <end position="396"/>
    </location>
</feature>
<dbReference type="NCBIfam" id="TIGR00756">
    <property type="entry name" value="PPR"/>
    <property type="match status" value="2"/>
</dbReference>